<evidence type="ECO:0000259" key="2">
    <source>
        <dbReference type="Pfam" id="PF13960"/>
    </source>
</evidence>
<evidence type="ECO:0000259" key="3">
    <source>
        <dbReference type="Pfam" id="PF13963"/>
    </source>
</evidence>
<evidence type="ECO:0000256" key="1">
    <source>
        <dbReference type="SAM" id="SignalP"/>
    </source>
</evidence>
<dbReference type="EMBL" id="JAYMYS010000004">
    <property type="protein sequence ID" value="KAK7395527.1"/>
    <property type="molecule type" value="Genomic_DNA"/>
</dbReference>
<feature type="domain" description="Transposase-associated" evidence="3">
    <location>
        <begin position="65"/>
        <end position="139"/>
    </location>
</feature>
<proteinExistence type="predicted"/>
<accession>A0AAN9SG70</accession>
<dbReference type="PANTHER" id="PTHR10775">
    <property type="entry name" value="OS08G0208400 PROTEIN"/>
    <property type="match status" value="1"/>
</dbReference>
<gene>
    <name evidence="4" type="ORF">VNO78_16086</name>
</gene>
<evidence type="ECO:0000313" key="5">
    <source>
        <dbReference type="Proteomes" id="UP001386955"/>
    </source>
</evidence>
<dbReference type="Pfam" id="PF02992">
    <property type="entry name" value="Transposase_21"/>
    <property type="match status" value="1"/>
</dbReference>
<reference evidence="4 5" key="1">
    <citation type="submission" date="2024-01" db="EMBL/GenBank/DDBJ databases">
        <title>The genomes of 5 underutilized Papilionoideae crops provide insights into root nodulation and disease resistanc.</title>
        <authorList>
            <person name="Jiang F."/>
        </authorList>
    </citation>
    <scope>NUCLEOTIDE SEQUENCE [LARGE SCALE GENOMIC DNA]</scope>
    <source>
        <strain evidence="4">DUOXIRENSHENG_FW03</strain>
        <tissue evidence="4">Leaves</tissue>
    </source>
</reference>
<dbReference type="AlphaFoldDB" id="A0AAN9SG70"/>
<dbReference type="InterPro" id="IPR004242">
    <property type="entry name" value="Transposase_21"/>
</dbReference>
<keyword evidence="5" id="KW-1185">Reference proteome</keyword>
<organism evidence="4 5">
    <name type="scientific">Psophocarpus tetragonolobus</name>
    <name type="common">Winged bean</name>
    <name type="synonym">Dolichos tetragonolobus</name>
    <dbReference type="NCBI Taxonomy" id="3891"/>
    <lineage>
        <taxon>Eukaryota</taxon>
        <taxon>Viridiplantae</taxon>
        <taxon>Streptophyta</taxon>
        <taxon>Embryophyta</taxon>
        <taxon>Tracheophyta</taxon>
        <taxon>Spermatophyta</taxon>
        <taxon>Magnoliopsida</taxon>
        <taxon>eudicotyledons</taxon>
        <taxon>Gunneridae</taxon>
        <taxon>Pentapetalae</taxon>
        <taxon>rosids</taxon>
        <taxon>fabids</taxon>
        <taxon>Fabales</taxon>
        <taxon>Fabaceae</taxon>
        <taxon>Papilionoideae</taxon>
        <taxon>50 kb inversion clade</taxon>
        <taxon>NPAAA clade</taxon>
        <taxon>indigoferoid/millettioid clade</taxon>
        <taxon>Phaseoleae</taxon>
        <taxon>Psophocarpus</taxon>
    </lineage>
</organism>
<dbReference type="Proteomes" id="UP001386955">
    <property type="component" value="Unassembled WGS sequence"/>
</dbReference>
<feature type="chain" id="PRO_5042905415" description="Transposase" evidence="1">
    <location>
        <begin position="18"/>
        <end position="841"/>
    </location>
</feature>
<feature type="domain" description="DUF4218" evidence="2">
    <location>
        <begin position="663"/>
        <end position="759"/>
    </location>
</feature>
<dbReference type="Pfam" id="PF13960">
    <property type="entry name" value="DUF4218"/>
    <property type="match status" value="1"/>
</dbReference>
<name>A0AAN9SG70_PSOTE</name>
<sequence length="841" mass="97555">MLSCTTLPLLISHICVPLELVKLALLRDAIVLTKLELFTIEFVNGIRCDSIWLHSSQWYISQWKEWTAIESISRISDEYEKGVEEFLTFAKKHRPDAQKYCCPCVKCLNGRRHILCEIKNHLFENGFDKNYTTWIWHGEYVGIHTEQTYVLIDDRVEEMIRDVGHEFFQHAHLYDSLKSNLDTTLYPGCTKFTHLTVVLKLVNVKARNGWSDKSFTKLLELLKDMFPEEFEDLHECPRCRKSRYKVKDGDISNNENTKMGSPTEVLWYLPIIPRFKRLFANAEDAKNLTWHATMRKNDGPLRHPANSPQWKKIDTLFPNFGNEARNLRLSLATDGMNPFGNLSSNHSSWPVLMSIYNLPLWLCMKRKYVMLCMMISGPRQLGNDIDVYLSPLIKDLKNLWEEGVDVFDGCHQQTFKMHAMLFCTINDFPVYGNLSGYSAKGHYACPICEEGTSHIQLKYGGKTVYTRHRKFLHHFHLYRRLKKAFNGCQEDGIAPKPLTGEQVYEKVKGINTVFGKNENKAIDKNIWKKKLIFFYLNYWCYLDVRHFIDVMHVEKNVCDSLIGTLLNIKGKTKDRLKARQDLVELGIRPQLHPKSIGKQTYLPPTCHNLSTKEETSFCQCLRGVKVPQGYSSNIKSLVSMKDLKLVGLKSHDCHVLMQQLLPVIDPSKLNDLENEAIIILCQSEMYFPPEFFYIMVHLVVHLVREIRLCGPVYLRPIKRYMKILKGYTKNLYRPETSIVERYIADEAIEFCTDYISQAEPIGLPNSRTEGKCQAESMHFSSSKDKNPIRASIGYFKVIEDIWEVDYVEFKVPVFKCKWVDSNAGVKIDELGFTKVNLHKVA</sequence>
<dbReference type="PANTHER" id="PTHR10775:SF180">
    <property type="entry name" value="TRANSPOSON, EN_SPM-LIKE, TRANSPOSASE-ASSOCIATED DOMAIN PROTEIN-RELATED"/>
    <property type="match status" value="1"/>
</dbReference>
<dbReference type="InterPro" id="IPR029480">
    <property type="entry name" value="Transpos_assoc"/>
</dbReference>
<protein>
    <recommendedName>
        <fullName evidence="6">Transposase</fullName>
    </recommendedName>
</protein>
<evidence type="ECO:0000313" key="4">
    <source>
        <dbReference type="EMBL" id="KAK7395527.1"/>
    </source>
</evidence>
<keyword evidence="1" id="KW-0732">Signal</keyword>
<evidence type="ECO:0008006" key="6">
    <source>
        <dbReference type="Google" id="ProtNLM"/>
    </source>
</evidence>
<comment type="caution">
    <text evidence="4">The sequence shown here is derived from an EMBL/GenBank/DDBJ whole genome shotgun (WGS) entry which is preliminary data.</text>
</comment>
<feature type="signal peptide" evidence="1">
    <location>
        <begin position="1"/>
        <end position="17"/>
    </location>
</feature>
<dbReference type="InterPro" id="IPR025452">
    <property type="entry name" value="DUF4218"/>
</dbReference>
<dbReference type="Pfam" id="PF13963">
    <property type="entry name" value="Transpos_assoc"/>
    <property type="match status" value="1"/>
</dbReference>